<dbReference type="Proteomes" id="UP001182247">
    <property type="component" value="Unassembled WGS sequence"/>
</dbReference>
<proteinExistence type="predicted"/>
<evidence type="ECO:0000313" key="3">
    <source>
        <dbReference type="Proteomes" id="UP001182247"/>
    </source>
</evidence>
<feature type="chain" id="PRO_5041986992" evidence="1">
    <location>
        <begin position="20"/>
        <end position="323"/>
    </location>
</feature>
<feature type="signal peptide" evidence="1">
    <location>
        <begin position="1"/>
        <end position="19"/>
    </location>
</feature>
<gene>
    <name evidence="2" type="ORF">OSC06_04560</name>
</gene>
<evidence type="ECO:0000256" key="1">
    <source>
        <dbReference type="SAM" id="SignalP"/>
    </source>
</evidence>
<evidence type="ECO:0000313" key="2">
    <source>
        <dbReference type="EMBL" id="MDS0897232.1"/>
    </source>
</evidence>
<dbReference type="RefSeq" id="WP_048822770.1">
    <property type="nucleotide sequence ID" value="NZ_BFCJ01000052.1"/>
</dbReference>
<comment type="caution">
    <text evidence="2">The sequence shown here is derived from an EMBL/GenBank/DDBJ whole genome shotgun (WGS) entry which is preliminary data.</text>
</comment>
<organism evidence="2 3">
    <name type="scientific">Morganella morganii</name>
    <name type="common">Proteus morganii</name>
    <dbReference type="NCBI Taxonomy" id="582"/>
    <lineage>
        <taxon>Bacteria</taxon>
        <taxon>Pseudomonadati</taxon>
        <taxon>Pseudomonadota</taxon>
        <taxon>Gammaproteobacteria</taxon>
        <taxon>Enterobacterales</taxon>
        <taxon>Morganellaceae</taxon>
        <taxon>Morganella</taxon>
    </lineage>
</organism>
<dbReference type="EMBL" id="JAPKIY010000007">
    <property type="protein sequence ID" value="MDS0897232.1"/>
    <property type="molecule type" value="Genomic_DNA"/>
</dbReference>
<protein>
    <submittedName>
        <fullName evidence="2">Heme utilization protein</fullName>
    </submittedName>
</protein>
<reference evidence="2" key="1">
    <citation type="submission" date="2023-02" db="EMBL/GenBank/DDBJ databases">
        <title>Detection, antimicrobial susceptibility and genomic characterization of NDM-producing species of Morganellaceae, Yersiniaceae, and Enterobacteriaceae other than Klebsiella.</title>
        <authorList>
            <person name="Camargo C.H."/>
            <person name="Sacchi C.T."/>
            <person name="Campos K.R."/>
        </authorList>
    </citation>
    <scope>NUCLEOTIDE SEQUENCE</scope>
    <source>
        <strain evidence="2">1189_21</strain>
    </source>
</reference>
<sequence length="323" mass="35536">MKNKIIAMALVVLSGNAYAHYQVENVKTTTRIFSFELIHKYLVGHETNHANTCRKTYTNNKLESCTLNYKVTSGGNNKVIKTGFVDLRGDGSFDEELMSATTHYNALRVAEAHGVDLTQLVEIPREDITTLTGGNNRYTVNTSSAGRVCNADSPATCRDYADSGYTTHTLDFTTMKDLQVACEFTSKDISVKTSLSEDNLYLYDGAANQKILPYNYDVDNVSVDCVNWLSTAISKDVTLKYEVLDKTVTDGDTQLTCKLFGNNAGTTSPSSPTNKMTIQGFSTKDENFKIPEAFLGFYVSSPSGNAQTSVSFDCNFPLSTEIK</sequence>
<accession>A0AAE4FBF9</accession>
<dbReference type="AlphaFoldDB" id="A0AAE4FBF9"/>
<name>A0AAE4FBF9_MORMO</name>
<keyword evidence="1" id="KW-0732">Signal</keyword>